<evidence type="ECO:0000256" key="3">
    <source>
        <dbReference type="ARBA" id="ARBA00023163"/>
    </source>
</evidence>
<organism evidence="6 7">
    <name type="scientific">Succiniclasticum ruminis</name>
    <dbReference type="NCBI Taxonomy" id="40841"/>
    <lineage>
        <taxon>Bacteria</taxon>
        <taxon>Bacillati</taxon>
        <taxon>Bacillota</taxon>
        <taxon>Negativicutes</taxon>
        <taxon>Acidaminococcales</taxon>
        <taxon>Acidaminococcaceae</taxon>
        <taxon>Succiniclasticum</taxon>
    </lineage>
</organism>
<dbReference type="GO" id="GO:0003677">
    <property type="term" value="F:DNA binding"/>
    <property type="evidence" value="ECO:0007669"/>
    <property type="project" value="UniProtKB-KW"/>
</dbReference>
<gene>
    <name evidence="6" type="ORF">SAMN04487864_101247</name>
</gene>
<keyword evidence="2" id="KW-0238">DNA-binding</keyword>
<dbReference type="Gene3D" id="3.40.50.10490">
    <property type="entry name" value="Glucose-6-phosphate isomerase like protein, domain 1"/>
    <property type="match status" value="1"/>
</dbReference>
<dbReference type="GO" id="GO:1901135">
    <property type="term" value="P:carbohydrate derivative metabolic process"/>
    <property type="evidence" value="ECO:0007669"/>
    <property type="project" value="InterPro"/>
</dbReference>
<accession>A0A1G6HU48</accession>
<dbReference type="RefSeq" id="WP_093729016.1">
    <property type="nucleotide sequence ID" value="NZ_FMYW01000001.1"/>
</dbReference>
<sequence>MENFQQTTCLPLLRSSYNGLTKSEQKLADYILKNPADVMHMTMSELADATSSADATVFRFCHKLGFSGFQGLKQALAGDLFSPAESLSQEVNADDTPRDITRKVFQDMIDALQETQKMLDYKALEQAIDLVSKTERIDAYGYGGSGNIAQDIAHRFMRFGLDVHAYSDPHLQIASASLLKPEDVVIAISHTGASIDLLKVLEMVRSRGSKIILITSYLKSPATKLADVVLTGLARETSYRSEAMASRLVHLAIIDCLYTGVMQRCMDEYIDNMKQVRKAIAEQKM</sequence>
<dbReference type="InterPro" id="IPR036388">
    <property type="entry name" value="WH-like_DNA-bd_sf"/>
</dbReference>
<dbReference type="SUPFAM" id="SSF53697">
    <property type="entry name" value="SIS domain"/>
    <property type="match status" value="1"/>
</dbReference>
<dbReference type="PROSITE" id="PS51071">
    <property type="entry name" value="HTH_RPIR"/>
    <property type="match status" value="1"/>
</dbReference>
<name>A0A1G6HU48_9FIRM</name>
<dbReference type="InterPro" id="IPR009057">
    <property type="entry name" value="Homeodomain-like_sf"/>
</dbReference>
<dbReference type="InterPro" id="IPR035472">
    <property type="entry name" value="RpiR-like_SIS"/>
</dbReference>
<evidence type="ECO:0000256" key="1">
    <source>
        <dbReference type="ARBA" id="ARBA00023015"/>
    </source>
</evidence>
<dbReference type="InterPro" id="IPR046348">
    <property type="entry name" value="SIS_dom_sf"/>
</dbReference>
<dbReference type="SUPFAM" id="SSF46689">
    <property type="entry name" value="Homeodomain-like"/>
    <property type="match status" value="1"/>
</dbReference>
<evidence type="ECO:0000259" key="5">
    <source>
        <dbReference type="PROSITE" id="PS51464"/>
    </source>
</evidence>
<evidence type="ECO:0000313" key="7">
    <source>
        <dbReference type="Proteomes" id="UP000198943"/>
    </source>
</evidence>
<dbReference type="InterPro" id="IPR047640">
    <property type="entry name" value="RpiR-like"/>
</dbReference>
<proteinExistence type="predicted"/>
<protein>
    <submittedName>
        <fullName evidence="6">Transcriptional regulator, RpiR family</fullName>
    </submittedName>
</protein>
<feature type="domain" description="SIS" evidence="5">
    <location>
        <begin position="127"/>
        <end position="267"/>
    </location>
</feature>
<reference evidence="7" key="1">
    <citation type="submission" date="2016-10" db="EMBL/GenBank/DDBJ databases">
        <authorList>
            <person name="Varghese N."/>
            <person name="Submissions S."/>
        </authorList>
    </citation>
    <scope>NUCLEOTIDE SEQUENCE [LARGE SCALE GENOMIC DNA]</scope>
    <source>
        <strain evidence="7">DSM 11005</strain>
    </source>
</reference>
<evidence type="ECO:0000313" key="6">
    <source>
        <dbReference type="EMBL" id="SDB97678.1"/>
    </source>
</evidence>
<dbReference type="Gene3D" id="1.10.10.10">
    <property type="entry name" value="Winged helix-like DNA-binding domain superfamily/Winged helix DNA-binding domain"/>
    <property type="match status" value="1"/>
</dbReference>
<dbReference type="PANTHER" id="PTHR30514:SF1">
    <property type="entry name" value="HTH-TYPE TRANSCRIPTIONAL REGULATOR HEXR-RELATED"/>
    <property type="match status" value="1"/>
</dbReference>
<feature type="domain" description="HTH rpiR-type" evidence="4">
    <location>
        <begin position="7"/>
        <end position="83"/>
    </location>
</feature>
<dbReference type="EMBL" id="FMYW01000001">
    <property type="protein sequence ID" value="SDB97678.1"/>
    <property type="molecule type" value="Genomic_DNA"/>
</dbReference>
<dbReference type="CDD" id="cd05013">
    <property type="entry name" value="SIS_RpiR"/>
    <property type="match status" value="1"/>
</dbReference>
<evidence type="ECO:0000259" key="4">
    <source>
        <dbReference type="PROSITE" id="PS51071"/>
    </source>
</evidence>
<dbReference type="GO" id="GO:0003700">
    <property type="term" value="F:DNA-binding transcription factor activity"/>
    <property type="evidence" value="ECO:0007669"/>
    <property type="project" value="InterPro"/>
</dbReference>
<dbReference type="Pfam" id="PF01418">
    <property type="entry name" value="HTH_6"/>
    <property type="match status" value="1"/>
</dbReference>
<dbReference type="Proteomes" id="UP000198943">
    <property type="component" value="Unassembled WGS sequence"/>
</dbReference>
<dbReference type="GO" id="GO:0097367">
    <property type="term" value="F:carbohydrate derivative binding"/>
    <property type="evidence" value="ECO:0007669"/>
    <property type="project" value="InterPro"/>
</dbReference>
<dbReference type="InterPro" id="IPR001347">
    <property type="entry name" value="SIS_dom"/>
</dbReference>
<dbReference type="Pfam" id="PF01380">
    <property type="entry name" value="SIS"/>
    <property type="match status" value="1"/>
</dbReference>
<dbReference type="InterPro" id="IPR000281">
    <property type="entry name" value="HTH_RpiR"/>
</dbReference>
<dbReference type="PANTHER" id="PTHR30514">
    <property type="entry name" value="GLUCOKINASE"/>
    <property type="match status" value="1"/>
</dbReference>
<keyword evidence="7" id="KW-1185">Reference proteome</keyword>
<keyword evidence="1" id="KW-0805">Transcription regulation</keyword>
<dbReference type="AlphaFoldDB" id="A0A1G6HU48"/>
<evidence type="ECO:0000256" key="2">
    <source>
        <dbReference type="ARBA" id="ARBA00023125"/>
    </source>
</evidence>
<dbReference type="OrthoDB" id="3684496at2"/>
<keyword evidence="3" id="KW-0804">Transcription</keyword>
<dbReference type="PROSITE" id="PS51464">
    <property type="entry name" value="SIS"/>
    <property type="match status" value="1"/>
</dbReference>